<protein>
    <submittedName>
        <fullName evidence="2 4">Uncharacterized protein</fullName>
    </submittedName>
</protein>
<evidence type="ECO:0000313" key="3">
    <source>
        <dbReference type="Proteomes" id="UP000504636"/>
    </source>
</evidence>
<reference evidence="4" key="2">
    <citation type="submission" date="2020-04" db="EMBL/GenBank/DDBJ databases">
        <authorList>
            <consortium name="NCBI Genome Project"/>
        </authorList>
    </citation>
    <scope>NUCLEOTIDE SEQUENCE</scope>
    <source>
        <strain evidence="4">CBS 304.34</strain>
    </source>
</reference>
<sequence length="141" mass="15309">MAPSDSDYDPSTPPPAPAKRTRKRTVKALDALQQLPTTRAVPGRPIQIEGRATALPLPQNDEPNSTQQHPAHYELPPFPTRHIVELQETIGSLRAQLDTLSIEPPSTQTWASVAASGQPARAGTILLRLISTGLIDKENVR</sequence>
<reference evidence="4" key="3">
    <citation type="submission" date="2025-04" db="UniProtKB">
        <authorList>
            <consortium name="RefSeq"/>
        </authorList>
    </citation>
    <scope>IDENTIFICATION</scope>
    <source>
        <strain evidence="4">CBS 304.34</strain>
    </source>
</reference>
<evidence type="ECO:0000313" key="2">
    <source>
        <dbReference type="EMBL" id="KAF2810838.1"/>
    </source>
</evidence>
<dbReference type="EMBL" id="MU003699">
    <property type="protein sequence ID" value="KAF2810838.1"/>
    <property type="molecule type" value="Genomic_DNA"/>
</dbReference>
<keyword evidence="3" id="KW-1185">Reference proteome</keyword>
<feature type="non-terminal residue" evidence="2">
    <location>
        <position position="141"/>
    </location>
</feature>
<feature type="region of interest" description="Disordered" evidence="1">
    <location>
        <begin position="54"/>
        <end position="76"/>
    </location>
</feature>
<organism evidence="2">
    <name type="scientific">Mytilinidion resinicola</name>
    <dbReference type="NCBI Taxonomy" id="574789"/>
    <lineage>
        <taxon>Eukaryota</taxon>
        <taxon>Fungi</taxon>
        <taxon>Dikarya</taxon>
        <taxon>Ascomycota</taxon>
        <taxon>Pezizomycotina</taxon>
        <taxon>Dothideomycetes</taxon>
        <taxon>Pleosporomycetidae</taxon>
        <taxon>Mytilinidiales</taxon>
        <taxon>Mytilinidiaceae</taxon>
        <taxon>Mytilinidion</taxon>
    </lineage>
</organism>
<dbReference type="Proteomes" id="UP000504636">
    <property type="component" value="Unplaced"/>
</dbReference>
<name>A0A6A6YQM7_9PEZI</name>
<evidence type="ECO:0000313" key="4">
    <source>
        <dbReference type="RefSeq" id="XP_033577802.1"/>
    </source>
</evidence>
<gene>
    <name evidence="2 4" type="ORF">BDZ99DRAFT_462145</name>
</gene>
<dbReference type="GeneID" id="54460671"/>
<accession>A0A6A6YQM7</accession>
<feature type="region of interest" description="Disordered" evidence="1">
    <location>
        <begin position="1"/>
        <end position="25"/>
    </location>
</feature>
<dbReference type="AlphaFoldDB" id="A0A6A6YQM7"/>
<evidence type="ECO:0000256" key="1">
    <source>
        <dbReference type="SAM" id="MobiDB-lite"/>
    </source>
</evidence>
<dbReference type="OrthoDB" id="4362013at2759"/>
<reference evidence="2 4" key="1">
    <citation type="journal article" date="2020" name="Stud. Mycol.">
        <title>101 Dothideomycetes genomes: a test case for predicting lifestyles and emergence of pathogens.</title>
        <authorList>
            <person name="Haridas S."/>
            <person name="Albert R."/>
            <person name="Binder M."/>
            <person name="Bloem J."/>
            <person name="Labutti K."/>
            <person name="Salamov A."/>
            <person name="Andreopoulos B."/>
            <person name="Baker S."/>
            <person name="Barry K."/>
            <person name="Bills G."/>
            <person name="Bluhm B."/>
            <person name="Cannon C."/>
            <person name="Castanera R."/>
            <person name="Culley D."/>
            <person name="Daum C."/>
            <person name="Ezra D."/>
            <person name="Gonzalez J."/>
            <person name="Henrissat B."/>
            <person name="Kuo A."/>
            <person name="Liang C."/>
            <person name="Lipzen A."/>
            <person name="Lutzoni F."/>
            <person name="Magnuson J."/>
            <person name="Mondo S."/>
            <person name="Nolan M."/>
            <person name="Ohm R."/>
            <person name="Pangilinan J."/>
            <person name="Park H.-J."/>
            <person name="Ramirez L."/>
            <person name="Alfaro M."/>
            <person name="Sun H."/>
            <person name="Tritt A."/>
            <person name="Yoshinaga Y."/>
            <person name="Zwiers L.-H."/>
            <person name="Turgeon B."/>
            <person name="Goodwin S."/>
            <person name="Spatafora J."/>
            <person name="Crous P."/>
            <person name="Grigoriev I."/>
        </authorList>
    </citation>
    <scope>NUCLEOTIDE SEQUENCE</scope>
    <source>
        <strain evidence="2 4">CBS 304.34</strain>
    </source>
</reference>
<proteinExistence type="predicted"/>
<dbReference type="RefSeq" id="XP_033577802.1">
    <property type="nucleotide sequence ID" value="XM_033719778.1"/>
</dbReference>